<dbReference type="EMBL" id="JADIML010000026">
    <property type="protein sequence ID" value="MBO8462483.1"/>
    <property type="molecule type" value="Genomic_DNA"/>
</dbReference>
<protein>
    <submittedName>
        <fullName evidence="3">Protease complex subunit PrcB family protein</fullName>
    </submittedName>
</protein>
<dbReference type="GO" id="GO:0006508">
    <property type="term" value="P:proteolysis"/>
    <property type="evidence" value="ECO:0007669"/>
    <property type="project" value="UniProtKB-KW"/>
</dbReference>
<feature type="chain" id="PRO_5038767832" evidence="1">
    <location>
        <begin position="26"/>
        <end position="137"/>
    </location>
</feature>
<evidence type="ECO:0000259" key="2">
    <source>
        <dbReference type="Pfam" id="PF14343"/>
    </source>
</evidence>
<gene>
    <name evidence="3" type="ORF">IAC13_00960</name>
</gene>
<dbReference type="InterPro" id="IPR025748">
    <property type="entry name" value="PrcB_C_dom"/>
</dbReference>
<dbReference type="GO" id="GO:0008233">
    <property type="term" value="F:peptidase activity"/>
    <property type="evidence" value="ECO:0007669"/>
    <property type="project" value="UniProtKB-KW"/>
</dbReference>
<name>A0A9D9N6Z5_9FIRM</name>
<dbReference type="PROSITE" id="PS51257">
    <property type="entry name" value="PROKAR_LIPOPROTEIN"/>
    <property type="match status" value="1"/>
</dbReference>
<sequence length="137" mass="15628">MWNKGVKLLISLCLLSSILIGCQQNQDVVEETKNEVEFTVCHEENLPKELKQLIEKKKEKPFHLSYTTKEYAYIAVGYGEQNMGGYSIQVLSLYETPSQVVIETNLKGPLPSEKKQGISYPYVVVKIQNPDKTISFR</sequence>
<feature type="signal peptide" evidence="1">
    <location>
        <begin position="1"/>
        <end position="25"/>
    </location>
</feature>
<keyword evidence="3" id="KW-0378">Hydrolase</keyword>
<reference evidence="3" key="1">
    <citation type="submission" date="2020-10" db="EMBL/GenBank/DDBJ databases">
        <authorList>
            <person name="Gilroy R."/>
        </authorList>
    </citation>
    <scope>NUCLEOTIDE SEQUENCE</scope>
    <source>
        <strain evidence="3">E3-2379</strain>
    </source>
</reference>
<dbReference type="Pfam" id="PF14343">
    <property type="entry name" value="PrcB_C"/>
    <property type="match status" value="1"/>
</dbReference>
<comment type="caution">
    <text evidence="3">The sequence shown here is derived from an EMBL/GenBank/DDBJ whole genome shotgun (WGS) entry which is preliminary data.</text>
</comment>
<dbReference type="Proteomes" id="UP000823618">
    <property type="component" value="Unassembled WGS sequence"/>
</dbReference>
<organism evidence="3 4">
    <name type="scientific">Candidatus Scybalomonas excrementavium</name>
    <dbReference type="NCBI Taxonomy" id="2840943"/>
    <lineage>
        <taxon>Bacteria</taxon>
        <taxon>Bacillati</taxon>
        <taxon>Bacillota</taxon>
        <taxon>Clostridia</taxon>
        <taxon>Lachnospirales</taxon>
        <taxon>Lachnospiraceae</taxon>
        <taxon>Lachnospiraceae incertae sedis</taxon>
        <taxon>Candidatus Scybalomonas</taxon>
    </lineage>
</organism>
<dbReference type="AlphaFoldDB" id="A0A9D9N6Z5"/>
<keyword evidence="1" id="KW-0732">Signal</keyword>
<evidence type="ECO:0000313" key="3">
    <source>
        <dbReference type="EMBL" id="MBO8462483.1"/>
    </source>
</evidence>
<keyword evidence="3" id="KW-0645">Protease</keyword>
<evidence type="ECO:0000256" key="1">
    <source>
        <dbReference type="SAM" id="SignalP"/>
    </source>
</evidence>
<reference evidence="3" key="2">
    <citation type="journal article" date="2021" name="PeerJ">
        <title>Extensive microbial diversity within the chicken gut microbiome revealed by metagenomics and culture.</title>
        <authorList>
            <person name="Gilroy R."/>
            <person name="Ravi A."/>
            <person name="Getino M."/>
            <person name="Pursley I."/>
            <person name="Horton D.L."/>
            <person name="Alikhan N.F."/>
            <person name="Baker D."/>
            <person name="Gharbi K."/>
            <person name="Hall N."/>
            <person name="Watson M."/>
            <person name="Adriaenssens E.M."/>
            <person name="Foster-Nyarko E."/>
            <person name="Jarju S."/>
            <person name="Secka A."/>
            <person name="Antonio M."/>
            <person name="Oren A."/>
            <person name="Chaudhuri R.R."/>
            <person name="La Ragione R."/>
            <person name="Hildebrand F."/>
            <person name="Pallen M.J."/>
        </authorList>
    </citation>
    <scope>NUCLEOTIDE SEQUENCE</scope>
    <source>
        <strain evidence="3">E3-2379</strain>
    </source>
</reference>
<evidence type="ECO:0000313" key="4">
    <source>
        <dbReference type="Proteomes" id="UP000823618"/>
    </source>
</evidence>
<accession>A0A9D9N6Z5</accession>
<feature type="domain" description="PrcB C-terminal" evidence="2">
    <location>
        <begin position="73"/>
        <end position="127"/>
    </location>
</feature>
<proteinExistence type="predicted"/>